<dbReference type="InterPro" id="IPR011701">
    <property type="entry name" value="MFS"/>
</dbReference>
<evidence type="ECO:0000313" key="3">
    <source>
        <dbReference type="Proteomes" id="UP000001307"/>
    </source>
</evidence>
<dbReference type="InterPro" id="IPR036259">
    <property type="entry name" value="MFS_trans_sf"/>
</dbReference>
<dbReference type="InParanoid" id="E4WQV8"/>
<dbReference type="Proteomes" id="UP000001307">
    <property type="component" value="Unassembled WGS sequence"/>
</dbReference>
<feature type="transmembrane region" description="Helical" evidence="1">
    <location>
        <begin position="351"/>
        <end position="373"/>
    </location>
</feature>
<name>E4WQV8_OIKDI</name>
<reference evidence="2" key="1">
    <citation type="journal article" date="2010" name="Science">
        <title>Plasticity of animal genome architecture unmasked by rapid evolution of a pelagic tunicate.</title>
        <authorList>
            <person name="Denoeud F."/>
            <person name="Henriet S."/>
            <person name="Mungpakdee S."/>
            <person name="Aury J.M."/>
            <person name="Da Silva C."/>
            <person name="Brinkmann H."/>
            <person name="Mikhaleva J."/>
            <person name="Olsen L.C."/>
            <person name="Jubin C."/>
            <person name="Canestro C."/>
            <person name="Bouquet J.M."/>
            <person name="Danks G."/>
            <person name="Poulain J."/>
            <person name="Campsteijn C."/>
            <person name="Adamski M."/>
            <person name="Cross I."/>
            <person name="Yadetie F."/>
            <person name="Muffato M."/>
            <person name="Louis A."/>
            <person name="Butcher S."/>
            <person name="Tsagkogeorga G."/>
            <person name="Konrad A."/>
            <person name="Singh S."/>
            <person name="Jensen M.F."/>
            <person name="Cong E.H."/>
            <person name="Eikeseth-Otteraa H."/>
            <person name="Noel B."/>
            <person name="Anthouard V."/>
            <person name="Porcel B.M."/>
            <person name="Kachouri-Lafond R."/>
            <person name="Nishino A."/>
            <person name="Ugolini M."/>
            <person name="Chourrout P."/>
            <person name="Nishida H."/>
            <person name="Aasland R."/>
            <person name="Huzurbazar S."/>
            <person name="Westhof E."/>
            <person name="Delsuc F."/>
            <person name="Lehrach H."/>
            <person name="Reinhardt R."/>
            <person name="Weissenbach J."/>
            <person name="Roy S.W."/>
            <person name="Artiguenave F."/>
            <person name="Postlethwait J.H."/>
            <person name="Manak J.R."/>
            <person name="Thompson E.M."/>
            <person name="Jaillon O."/>
            <person name="Du Pasquier L."/>
            <person name="Boudinot P."/>
            <person name="Liberles D.A."/>
            <person name="Volff J.N."/>
            <person name="Philippe H."/>
            <person name="Lenhard B."/>
            <person name="Roest Crollius H."/>
            <person name="Wincker P."/>
            <person name="Chourrout D."/>
        </authorList>
    </citation>
    <scope>NUCLEOTIDE SEQUENCE [LARGE SCALE GENOMIC DNA]</scope>
</reference>
<protein>
    <recommendedName>
        <fullName evidence="4">Major facilitator superfamily (MFS) profile domain-containing protein</fullName>
    </recommendedName>
</protein>
<organism evidence="2">
    <name type="scientific">Oikopleura dioica</name>
    <name type="common">Tunicate</name>
    <dbReference type="NCBI Taxonomy" id="34765"/>
    <lineage>
        <taxon>Eukaryota</taxon>
        <taxon>Metazoa</taxon>
        <taxon>Chordata</taxon>
        <taxon>Tunicata</taxon>
        <taxon>Appendicularia</taxon>
        <taxon>Copelata</taxon>
        <taxon>Oikopleuridae</taxon>
        <taxon>Oikopleura</taxon>
    </lineage>
</organism>
<feature type="transmembrane region" description="Helical" evidence="1">
    <location>
        <begin position="320"/>
        <end position="339"/>
    </location>
</feature>
<dbReference type="Pfam" id="PF07690">
    <property type="entry name" value="MFS_1"/>
    <property type="match status" value="1"/>
</dbReference>
<accession>E4WQV8</accession>
<dbReference type="Gene3D" id="1.20.1250.20">
    <property type="entry name" value="MFS general substrate transporter like domains"/>
    <property type="match status" value="1"/>
</dbReference>
<dbReference type="PANTHER" id="PTHR20765:SF1">
    <property type="entry name" value="EQUILIBRATIVE NUCLEOBASE TRANSPORTER 1"/>
    <property type="match status" value="1"/>
</dbReference>
<dbReference type="InterPro" id="IPR027197">
    <property type="entry name" value="SLC43A3"/>
</dbReference>
<feature type="transmembrane region" description="Helical" evidence="1">
    <location>
        <begin position="123"/>
        <end position="142"/>
    </location>
</feature>
<dbReference type="SUPFAM" id="SSF103473">
    <property type="entry name" value="MFS general substrate transporter"/>
    <property type="match status" value="1"/>
</dbReference>
<feature type="transmembrane region" description="Helical" evidence="1">
    <location>
        <begin position="97"/>
        <end position="117"/>
    </location>
</feature>
<evidence type="ECO:0000256" key="1">
    <source>
        <dbReference type="SAM" id="Phobius"/>
    </source>
</evidence>
<dbReference type="EMBL" id="FN653015">
    <property type="protein sequence ID" value="CBY20191.1"/>
    <property type="molecule type" value="Genomic_DNA"/>
</dbReference>
<dbReference type="PANTHER" id="PTHR20765">
    <property type="entry name" value="SOLUTE CARRIER FAMILY 43 MEMBER 3-RELATED"/>
    <property type="match status" value="1"/>
</dbReference>
<dbReference type="AlphaFoldDB" id="E4WQV8"/>
<feature type="transmembrane region" description="Helical" evidence="1">
    <location>
        <begin position="7"/>
        <end position="27"/>
    </location>
</feature>
<gene>
    <name evidence="2" type="ORF">GSOID_T00000176001</name>
</gene>
<sequence>MSEGGKSMIFLTILETFLCCGTIFGWANLVKIFYEEGFNRKGLSLMLVHLKAFLKSEGNSEVEQKAQLNSIFAIGSSLTSFGTIVFGAFFDRFGTFWTRLVAIFLAFVGNICLFLATPNESDILVTFGLGFIALAGVTLLITQMQICNLFAESRGKVLSLCNGAMDSSSASALLLYTVYSWSGSYHLVWICCASFISIAIYRTLFVLPKSIVPFPLPEGYVHTPAATNLCSNETETFDRFEDEEKKELTPVVTETVPFFSTQVLFSPLFFSTIIFFTIQVYRAYSYLALVTESTAEIIKQAENLTLEDAQDQAGEMTKHFGYVQFFGVFIAFLNGFFVDKVTEKTGNSFKGLAAGVSCTSALGAAFSLLYLIPSKYAQYGTMILSVFHRSFTFGINATVIAMSFPMEHFGKLYGIAGVSSTSLRPIINLKYLARRSCGELRDQPDDKFAS</sequence>
<evidence type="ECO:0000313" key="2">
    <source>
        <dbReference type="EMBL" id="CBY20191.1"/>
    </source>
</evidence>
<keyword evidence="1" id="KW-1133">Transmembrane helix</keyword>
<proteinExistence type="predicted"/>
<keyword evidence="3" id="KW-1185">Reference proteome</keyword>
<feature type="transmembrane region" description="Helical" evidence="1">
    <location>
        <begin position="71"/>
        <end position="90"/>
    </location>
</feature>
<keyword evidence="1" id="KW-0812">Transmembrane</keyword>
<evidence type="ECO:0008006" key="4">
    <source>
        <dbReference type="Google" id="ProtNLM"/>
    </source>
</evidence>
<feature type="transmembrane region" description="Helical" evidence="1">
    <location>
        <begin position="263"/>
        <end position="284"/>
    </location>
</feature>
<dbReference type="OrthoDB" id="330047at2759"/>
<feature type="transmembrane region" description="Helical" evidence="1">
    <location>
        <begin position="379"/>
        <end position="404"/>
    </location>
</feature>
<feature type="transmembrane region" description="Helical" evidence="1">
    <location>
        <begin position="187"/>
        <end position="207"/>
    </location>
</feature>
<keyword evidence="1" id="KW-0472">Membrane</keyword>
<dbReference type="GO" id="GO:0022857">
    <property type="term" value="F:transmembrane transporter activity"/>
    <property type="evidence" value="ECO:0007669"/>
    <property type="project" value="InterPro"/>
</dbReference>